<feature type="chain" id="PRO_5015407925" evidence="2">
    <location>
        <begin position="31"/>
        <end position="782"/>
    </location>
</feature>
<feature type="domain" description="Heparinase II/III-like C-terminal" evidence="3">
    <location>
        <begin position="488"/>
        <end position="669"/>
    </location>
</feature>
<dbReference type="Proteomes" id="UP000245959">
    <property type="component" value="Unassembled WGS sequence"/>
</dbReference>
<evidence type="ECO:0000313" key="5">
    <source>
        <dbReference type="EMBL" id="PVY43493.1"/>
    </source>
</evidence>
<dbReference type="SUPFAM" id="SSF48230">
    <property type="entry name" value="Chondroitin AC/alginate lyase"/>
    <property type="match status" value="1"/>
</dbReference>
<dbReference type="Pfam" id="PF07940">
    <property type="entry name" value="Hepar_II_III_C"/>
    <property type="match status" value="1"/>
</dbReference>
<dbReference type="RefSeq" id="WP_165832866.1">
    <property type="nucleotide sequence ID" value="NZ_QEKH01000008.1"/>
</dbReference>
<keyword evidence="2" id="KW-0732">Signal</keyword>
<dbReference type="InterPro" id="IPR012480">
    <property type="entry name" value="Hepar_II_III_C"/>
</dbReference>
<feature type="domain" description="Heparinase II N-terminal" evidence="4">
    <location>
        <begin position="71"/>
        <end position="458"/>
    </location>
</feature>
<name>A0A2U1B489_9BACT</name>
<dbReference type="GO" id="GO:0016829">
    <property type="term" value="F:lyase activity"/>
    <property type="evidence" value="ECO:0007669"/>
    <property type="project" value="InterPro"/>
</dbReference>
<dbReference type="InterPro" id="IPR008929">
    <property type="entry name" value="Chondroitin_lyas"/>
</dbReference>
<dbReference type="EMBL" id="QEKH01000008">
    <property type="protein sequence ID" value="PVY43493.1"/>
    <property type="molecule type" value="Genomic_DNA"/>
</dbReference>
<proteinExistence type="predicted"/>
<dbReference type="InterPro" id="IPR013783">
    <property type="entry name" value="Ig-like_fold"/>
</dbReference>
<accession>A0A2U1B489</accession>
<reference evidence="5 6" key="1">
    <citation type="submission" date="2018-04" db="EMBL/GenBank/DDBJ databases">
        <title>Genomic Encyclopedia of Type Strains, Phase IV (KMG-IV): sequencing the most valuable type-strain genomes for metagenomic binning, comparative biology and taxonomic classification.</title>
        <authorList>
            <person name="Goeker M."/>
        </authorList>
    </citation>
    <scope>NUCLEOTIDE SEQUENCE [LARGE SCALE GENOMIC DNA]</scope>
    <source>
        <strain evidence="5 6">DSM 14823</strain>
    </source>
</reference>
<evidence type="ECO:0000259" key="3">
    <source>
        <dbReference type="Pfam" id="PF07940"/>
    </source>
</evidence>
<dbReference type="GeneID" id="78294703"/>
<evidence type="ECO:0000256" key="2">
    <source>
        <dbReference type="SAM" id="SignalP"/>
    </source>
</evidence>
<keyword evidence="6" id="KW-1185">Reference proteome</keyword>
<dbReference type="Gene3D" id="2.70.98.70">
    <property type="match status" value="1"/>
</dbReference>
<sequence length="782" mass="88010">MKLQLNRLCLAWRSIALSAAIALPLLPAEAAAPPELDREPVAGENLPYQPGDGETMQVNPPAFRWLPAGGDAVRYRLQVAADPEFSQLAYQARNLRWRIEVPSEPLKPGKWFWRYGVEQPEGVRWSRTRAFSIAPDAAAFPYPEPGWAGRIPAARPRLFVPPGVLAELRRRAQEGDLKPQADRLVREVHKFSGEEIIAEPPFLGKDRWGALYATIFRTTRPPMDKMERAALAYLLTGDEACGREARRRLLTFFGWDPKGSTNLFHNDEPAMWMMMRGVRAYDWIYPICTPEERRAVETVMLERGRDLFRYLTERRFDNRPYESHAGRMVGFLGEAAISLAPEHPEAKEWLDYAVRIYYGAYPCWGGEDGGWNEGTHYWVSYMDFILNFVVALRNATGVDLGRKPFFRNTPYYLYYSSPPFTRRQVFGDGYAAINMRWYGGMMYNFALLNRDPRLKYYAEAAGFKPGLTLLNLFAGKDDFQAEPPSELPTSRLFADVGLAALRNTLTDGDNHIGMKFRSSPFGAVSHGHRDQNTFAIEAFGEPLAIATGYYNYYASPHHSNYTRATRAKCGITYDGGKGQVNGWKATGRITFFEDTPDFTLLSAEAAPAYGGALTRAARQIIFLKAAGVFVIHDILAAPEAHSYEYWLHALDEMKIDTARNTVTITRPKAILNTRFLLPASPFFRQTDRFDPPVGEQKRDYMVDNYHLTAATAPAKEAVFLTVLAVTKPGAEPPESELLESPAARCAAVTLPDGRRYLAGFARQGAEQSDAPLFVRKLPRTGD</sequence>
<evidence type="ECO:0000256" key="1">
    <source>
        <dbReference type="ARBA" id="ARBA00004196"/>
    </source>
</evidence>
<comment type="subcellular location">
    <subcellularLocation>
        <location evidence="1">Cell envelope</location>
    </subcellularLocation>
</comment>
<gene>
    <name evidence="5" type="ORF">C8D82_10818</name>
</gene>
<evidence type="ECO:0000259" key="4">
    <source>
        <dbReference type="Pfam" id="PF16332"/>
    </source>
</evidence>
<dbReference type="AlphaFoldDB" id="A0A2U1B489"/>
<comment type="caution">
    <text evidence="5">The sequence shown here is derived from an EMBL/GenBank/DDBJ whole genome shotgun (WGS) entry which is preliminary data.</text>
</comment>
<dbReference type="GO" id="GO:0030313">
    <property type="term" value="C:cell envelope"/>
    <property type="evidence" value="ECO:0007669"/>
    <property type="project" value="UniProtKB-SubCell"/>
</dbReference>
<dbReference type="InterPro" id="IPR032518">
    <property type="entry name" value="HepII_N"/>
</dbReference>
<evidence type="ECO:0000313" key="6">
    <source>
        <dbReference type="Proteomes" id="UP000245959"/>
    </source>
</evidence>
<feature type="signal peptide" evidence="2">
    <location>
        <begin position="1"/>
        <end position="30"/>
    </location>
</feature>
<dbReference type="Pfam" id="PF16332">
    <property type="entry name" value="DUF4962"/>
    <property type="match status" value="1"/>
</dbReference>
<dbReference type="Gene3D" id="2.60.40.10">
    <property type="entry name" value="Immunoglobulins"/>
    <property type="match status" value="1"/>
</dbReference>
<organism evidence="5 6">
    <name type="scientific">Victivallis vadensis</name>
    <dbReference type="NCBI Taxonomy" id="172901"/>
    <lineage>
        <taxon>Bacteria</taxon>
        <taxon>Pseudomonadati</taxon>
        <taxon>Lentisphaerota</taxon>
        <taxon>Lentisphaeria</taxon>
        <taxon>Victivallales</taxon>
        <taxon>Victivallaceae</taxon>
        <taxon>Victivallis</taxon>
    </lineage>
</organism>
<protein>
    <submittedName>
        <fullName evidence="5">Heparinase II/III-like protein</fullName>
    </submittedName>
</protein>
<dbReference type="Gene3D" id="1.50.10.100">
    <property type="entry name" value="Chondroitin AC/alginate lyase"/>
    <property type="match status" value="1"/>
</dbReference>